<dbReference type="HAMAP" id="MF_02128">
    <property type="entry name" value="TMP_kinase"/>
    <property type="match status" value="1"/>
</dbReference>
<comment type="similarity">
    <text evidence="1">Belongs to the thiamine-monophosphate kinase family.</text>
</comment>
<feature type="binding site" evidence="1">
    <location>
        <position position="111"/>
    </location>
    <ligand>
        <name>ATP</name>
        <dbReference type="ChEBI" id="CHEBI:30616"/>
    </ligand>
</feature>
<keyword evidence="1 4" id="KW-0808">Transferase</keyword>
<gene>
    <name evidence="1 4" type="primary">thiL</name>
    <name evidence="4" type="ORF">RIF25_03015</name>
</gene>
<feature type="binding site" evidence="1">
    <location>
        <position position="274"/>
    </location>
    <ligand>
        <name>substrate</name>
    </ligand>
</feature>
<feature type="binding site" evidence="1">
    <location>
        <position position="28"/>
    </location>
    <ligand>
        <name>Mg(2+)</name>
        <dbReference type="ChEBI" id="CHEBI:18420"/>
        <label>4</label>
    </ligand>
</feature>
<dbReference type="Proteomes" id="UP001268256">
    <property type="component" value="Unassembled WGS sequence"/>
</dbReference>
<sequence length="332" mass="35352">MHLVKDIGEAGLLAIVQTFCPGQLVGDDAALVSISPGQQVVVTTDLLVDGVHFSLGLAQPGIVTMTPEDVGWRAAAANLSDLAAMGARPLGITVGLSLPPDVPVAWIEGIYQGLAVCLREFAGGPILGGDVCQSDSLSLAITALGEVDPQAAIYRHRARPGDVILATGIHGAARAGLELLLKPAWGEFLTTYQRQTLIQTHQRPRPRLDVIEIIRRYLPTERIAGMDSSDGLADAVIQICQQSQTGAILWAEQLPLVQELPPELGQAWGFYGGEDFELVLTLAPAAAKTLISHLNSQAAIIGEITSGTEITLVSDTETITLDPQQRWQHFEV</sequence>
<feature type="domain" description="PurM-like N-terminal" evidence="2">
    <location>
        <begin position="26"/>
        <end position="147"/>
    </location>
</feature>
<feature type="binding site" evidence="1">
    <location>
        <position position="45"/>
    </location>
    <ligand>
        <name>Mg(2+)</name>
        <dbReference type="ChEBI" id="CHEBI:18420"/>
        <label>1</label>
    </ligand>
</feature>
<keyword evidence="1" id="KW-0067">ATP-binding</keyword>
<dbReference type="GO" id="GO:0000287">
    <property type="term" value="F:magnesium ion binding"/>
    <property type="evidence" value="ECO:0007669"/>
    <property type="project" value="UniProtKB-UniRule"/>
</dbReference>
<dbReference type="Gene3D" id="3.30.1330.10">
    <property type="entry name" value="PurM-like, N-terminal domain"/>
    <property type="match status" value="1"/>
</dbReference>
<keyword evidence="5" id="KW-1185">Reference proteome</keyword>
<dbReference type="GO" id="GO:0009229">
    <property type="term" value="P:thiamine diphosphate biosynthetic process"/>
    <property type="evidence" value="ECO:0007669"/>
    <property type="project" value="UniProtKB-UniRule"/>
</dbReference>
<feature type="binding site" evidence="1">
    <location>
        <position position="28"/>
    </location>
    <ligand>
        <name>Mg(2+)</name>
        <dbReference type="ChEBI" id="CHEBI:18420"/>
        <label>3</label>
    </ligand>
</feature>
<feature type="binding site" evidence="1">
    <location>
        <position position="227"/>
    </location>
    <ligand>
        <name>Mg(2+)</name>
        <dbReference type="ChEBI" id="CHEBI:18420"/>
        <label>3</label>
    </ligand>
</feature>
<feature type="binding site" evidence="1">
    <location>
        <position position="327"/>
    </location>
    <ligand>
        <name>substrate</name>
    </ligand>
</feature>
<protein>
    <recommendedName>
        <fullName evidence="1">Thiamine-monophosphate kinase</fullName>
        <shortName evidence="1">TMP kinase</shortName>
        <shortName evidence="1">Thiamine-phosphate kinase</shortName>
        <ecNumber evidence="1">2.7.4.16</ecNumber>
    </recommendedName>
</protein>
<keyword evidence="1" id="KW-0784">Thiamine biosynthesis</keyword>
<feature type="domain" description="PurM-like C-terminal" evidence="3">
    <location>
        <begin position="159"/>
        <end position="312"/>
    </location>
</feature>
<feature type="binding site" evidence="1">
    <location>
        <position position="81"/>
    </location>
    <ligand>
        <name>Mg(2+)</name>
        <dbReference type="ChEBI" id="CHEBI:18420"/>
        <label>4</label>
    </ligand>
</feature>
<evidence type="ECO:0000313" key="4">
    <source>
        <dbReference type="EMBL" id="MDS3859773.1"/>
    </source>
</evidence>
<comment type="miscellaneous">
    <text evidence="1">Reaction mechanism of ThiL seems to utilize a direct, inline transfer of the gamma-phosphate of ATP to TMP rather than a phosphorylated enzyme intermediate.</text>
</comment>
<evidence type="ECO:0000259" key="2">
    <source>
        <dbReference type="Pfam" id="PF00586"/>
    </source>
</evidence>
<dbReference type="Pfam" id="PF02769">
    <property type="entry name" value="AIRS_C"/>
    <property type="match status" value="1"/>
</dbReference>
<keyword evidence="1" id="KW-0547">Nucleotide-binding</keyword>
<keyword evidence="1" id="KW-0479">Metal-binding</keyword>
<dbReference type="GO" id="GO:0009228">
    <property type="term" value="P:thiamine biosynthetic process"/>
    <property type="evidence" value="ECO:0007669"/>
    <property type="project" value="UniProtKB-KW"/>
</dbReference>
<comment type="caution">
    <text evidence="4">The sequence shown here is derived from an EMBL/GenBank/DDBJ whole genome shotgun (WGS) entry which is preliminary data.</text>
</comment>
<keyword evidence="1 4" id="KW-0418">Kinase</keyword>
<comment type="catalytic activity">
    <reaction evidence="1">
        <text>thiamine phosphate + ATP = thiamine diphosphate + ADP</text>
        <dbReference type="Rhea" id="RHEA:15913"/>
        <dbReference type="ChEBI" id="CHEBI:30616"/>
        <dbReference type="ChEBI" id="CHEBI:37575"/>
        <dbReference type="ChEBI" id="CHEBI:58937"/>
        <dbReference type="ChEBI" id="CHEBI:456216"/>
        <dbReference type="EC" id="2.7.4.16"/>
    </reaction>
</comment>
<feature type="binding site" evidence="1">
    <location>
        <position position="81"/>
    </location>
    <ligand>
        <name>Mg(2+)</name>
        <dbReference type="ChEBI" id="CHEBI:18420"/>
        <label>3</label>
    </ligand>
</feature>
<accession>A0AAE4FPB1</accession>
<comment type="pathway">
    <text evidence="1">Cofactor biosynthesis; thiamine diphosphate biosynthesis; thiamine diphosphate from thiamine phosphate: step 1/1.</text>
</comment>
<proteinExistence type="inferred from homology"/>
<feature type="binding site" evidence="1">
    <location>
        <begin position="129"/>
        <end position="130"/>
    </location>
    <ligand>
        <name>ATP</name>
        <dbReference type="ChEBI" id="CHEBI:30616"/>
    </ligand>
</feature>
<dbReference type="InterPro" id="IPR010918">
    <property type="entry name" value="PurM-like_C_dom"/>
</dbReference>
<organism evidence="4 5">
    <name type="scientific">Pseudocalidococcus azoricus BACA0444</name>
    <dbReference type="NCBI Taxonomy" id="2918990"/>
    <lineage>
        <taxon>Bacteria</taxon>
        <taxon>Bacillati</taxon>
        <taxon>Cyanobacteriota</taxon>
        <taxon>Cyanophyceae</taxon>
        <taxon>Acaryochloridales</taxon>
        <taxon>Thermosynechococcaceae</taxon>
        <taxon>Pseudocalidococcus</taxon>
        <taxon>Pseudocalidococcus azoricus</taxon>
    </lineage>
</organism>
<feature type="binding site" evidence="1">
    <location>
        <position position="230"/>
    </location>
    <ligand>
        <name>Mg(2+)</name>
        <dbReference type="ChEBI" id="CHEBI:18420"/>
        <label>5</label>
    </ligand>
</feature>
<dbReference type="PANTHER" id="PTHR30270:SF0">
    <property type="entry name" value="THIAMINE-MONOPHOSPHATE KINASE"/>
    <property type="match status" value="1"/>
</dbReference>
<evidence type="ECO:0000259" key="3">
    <source>
        <dbReference type="Pfam" id="PF02769"/>
    </source>
</evidence>
<dbReference type="InterPro" id="IPR016188">
    <property type="entry name" value="PurM-like_N"/>
</dbReference>
<dbReference type="SUPFAM" id="SSF55326">
    <property type="entry name" value="PurM N-terminal domain-like"/>
    <property type="match status" value="1"/>
</dbReference>
<feature type="binding site" evidence="1">
    <location>
        <position position="44"/>
    </location>
    <ligand>
        <name>Mg(2+)</name>
        <dbReference type="ChEBI" id="CHEBI:18420"/>
        <label>1</label>
    </ligand>
</feature>
<dbReference type="Pfam" id="PF00586">
    <property type="entry name" value="AIRS"/>
    <property type="match status" value="1"/>
</dbReference>
<feature type="binding site" evidence="1">
    <location>
        <position position="229"/>
    </location>
    <ligand>
        <name>ATP</name>
        <dbReference type="ChEBI" id="CHEBI:30616"/>
    </ligand>
</feature>
<comment type="function">
    <text evidence="1">Catalyzes the ATP-dependent phosphorylation of thiamine-monophosphate (TMP) to form thiamine-pyrophosphate (TPP), the active form of vitamin B1.</text>
</comment>
<dbReference type="AlphaFoldDB" id="A0AAE4FPB1"/>
<dbReference type="SUPFAM" id="SSF56042">
    <property type="entry name" value="PurM C-terminal domain-like"/>
    <property type="match status" value="1"/>
</dbReference>
<dbReference type="EMBL" id="JAVMIP010000002">
    <property type="protein sequence ID" value="MDS3859773.1"/>
    <property type="molecule type" value="Genomic_DNA"/>
</dbReference>
<feature type="binding site" evidence="1">
    <location>
        <position position="130"/>
    </location>
    <ligand>
        <name>Mg(2+)</name>
        <dbReference type="ChEBI" id="CHEBI:18420"/>
        <label>1</label>
    </ligand>
</feature>
<dbReference type="RefSeq" id="WP_322877078.1">
    <property type="nucleotide sequence ID" value="NZ_JAVMIP010000002.1"/>
</dbReference>
<dbReference type="Gene3D" id="3.90.650.10">
    <property type="entry name" value="PurM-like C-terminal domain"/>
    <property type="match status" value="1"/>
</dbReference>
<feature type="binding site" evidence="1">
    <location>
        <position position="155"/>
    </location>
    <ligand>
        <name>ATP</name>
        <dbReference type="ChEBI" id="CHEBI:30616"/>
    </ligand>
</feature>
<feature type="binding site" evidence="1">
    <location>
        <position position="81"/>
    </location>
    <ligand>
        <name>Mg(2+)</name>
        <dbReference type="ChEBI" id="CHEBI:18420"/>
        <label>2</label>
    </ligand>
</feature>
<dbReference type="GO" id="GO:0005524">
    <property type="term" value="F:ATP binding"/>
    <property type="evidence" value="ECO:0007669"/>
    <property type="project" value="UniProtKB-UniRule"/>
</dbReference>
<dbReference type="CDD" id="cd02194">
    <property type="entry name" value="ThiL"/>
    <property type="match status" value="1"/>
</dbReference>
<dbReference type="InterPro" id="IPR036921">
    <property type="entry name" value="PurM-like_N_sf"/>
</dbReference>
<evidence type="ECO:0000256" key="1">
    <source>
        <dbReference type="HAMAP-Rule" id="MF_02128"/>
    </source>
</evidence>
<dbReference type="NCBIfam" id="TIGR01379">
    <property type="entry name" value="thiL"/>
    <property type="match status" value="1"/>
</dbReference>
<dbReference type="InterPro" id="IPR036676">
    <property type="entry name" value="PurM-like_C_sf"/>
</dbReference>
<evidence type="ECO:0000313" key="5">
    <source>
        <dbReference type="Proteomes" id="UP001268256"/>
    </source>
</evidence>
<dbReference type="GO" id="GO:0009030">
    <property type="term" value="F:thiamine-phosphate kinase activity"/>
    <property type="evidence" value="ECO:0007669"/>
    <property type="project" value="UniProtKB-UniRule"/>
</dbReference>
<feature type="binding site" evidence="1">
    <location>
        <position position="45"/>
    </location>
    <ligand>
        <name>Mg(2+)</name>
        <dbReference type="ChEBI" id="CHEBI:18420"/>
        <label>2</label>
    </ligand>
</feature>
<dbReference type="InterPro" id="IPR006283">
    <property type="entry name" value="ThiL-like"/>
</dbReference>
<dbReference type="PIRSF" id="PIRSF005303">
    <property type="entry name" value="Thiam_monoph_kin"/>
    <property type="match status" value="1"/>
</dbReference>
<reference evidence="5" key="1">
    <citation type="submission" date="2023-07" db="EMBL/GenBank/DDBJ databases">
        <authorList>
            <person name="Luz R."/>
            <person name="Cordeiro R."/>
            <person name="Fonseca A."/>
            <person name="Goncalves V."/>
        </authorList>
    </citation>
    <scope>NUCLEOTIDE SEQUENCE [LARGE SCALE GENOMIC DNA]</scope>
    <source>
        <strain evidence="5">BACA0444</strain>
    </source>
</reference>
<keyword evidence="1" id="KW-0460">Magnesium</keyword>
<feature type="binding site" evidence="1">
    <location>
        <position position="52"/>
    </location>
    <ligand>
        <name>substrate</name>
    </ligand>
</feature>
<name>A0AAE4FPB1_9CYAN</name>
<feature type="binding site" evidence="1">
    <location>
        <position position="43"/>
    </location>
    <ligand>
        <name>Mg(2+)</name>
        <dbReference type="ChEBI" id="CHEBI:18420"/>
        <label>4</label>
    </ligand>
</feature>
<dbReference type="PANTHER" id="PTHR30270">
    <property type="entry name" value="THIAMINE-MONOPHOSPHATE KINASE"/>
    <property type="match status" value="1"/>
</dbReference>
<dbReference type="EC" id="2.7.4.16" evidence="1"/>